<reference evidence="3" key="1">
    <citation type="submission" date="2022-11" db="UniProtKB">
        <authorList>
            <consortium name="WormBaseParasite"/>
        </authorList>
    </citation>
    <scope>IDENTIFICATION</scope>
</reference>
<keyword evidence="2" id="KW-1185">Reference proteome</keyword>
<keyword evidence="1" id="KW-1133">Transmembrane helix</keyword>
<name>A0A915HPM4_ROMCU</name>
<dbReference type="InterPro" id="IPR008908">
    <property type="entry name" value="Sarcoglycan_alpha/epsilon"/>
</dbReference>
<keyword evidence="1" id="KW-0472">Membrane</keyword>
<dbReference type="AlphaFoldDB" id="A0A915HPM4"/>
<evidence type="ECO:0000313" key="3">
    <source>
        <dbReference type="WBParaSite" id="nRc.2.0.1.t03903-RA"/>
    </source>
</evidence>
<keyword evidence="1" id="KW-0812">Transmembrane</keyword>
<organism evidence="2 3">
    <name type="scientific">Romanomermis culicivorax</name>
    <name type="common">Nematode worm</name>
    <dbReference type="NCBI Taxonomy" id="13658"/>
    <lineage>
        <taxon>Eukaryota</taxon>
        <taxon>Metazoa</taxon>
        <taxon>Ecdysozoa</taxon>
        <taxon>Nematoda</taxon>
        <taxon>Enoplea</taxon>
        <taxon>Dorylaimia</taxon>
        <taxon>Mermithida</taxon>
        <taxon>Mermithoidea</taxon>
        <taxon>Mermithidae</taxon>
        <taxon>Romanomermis</taxon>
    </lineage>
</organism>
<dbReference type="OMA" id="NECKRNQ"/>
<dbReference type="PANTHER" id="PTHR10132">
    <property type="entry name" value="ALPHA-/EPSILON-SARCOGLYCAN FAMILY MEMBER"/>
    <property type="match status" value="1"/>
</dbReference>
<evidence type="ECO:0000313" key="2">
    <source>
        <dbReference type="Proteomes" id="UP000887565"/>
    </source>
</evidence>
<accession>A0A915HPM4</accession>
<dbReference type="GO" id="GO:0016012">
    <property type="term" value="C:sarcoglycan complex"/>
    <property type="evidence" value="ECO:0007669"/>
    <property type="project" value="InterPro"/>
</dbReference>
<dbReference type="Proteomes" id="UP000887565">
    <property type="component" value="Unplaced"/>
</dbReference>
<proteinExistence type="predicted"/>
<evidence type="ECO:0000256" key="1">
    <source>
        <dbReference type="SAM" id="Phobius"/>
    </source>
</evidence>
<protein>
    <submittedName>
        <fullName evidence="3">Uncharacterized protein</fullName>
    </submittedName>
</protein>
<sequence>MMLFGEVVSLKKILEQTPTKYNLNKETAMAIESLIKDIMQQLEIMKIKNLSKIDAVQLESRSSTATQVAQLAITDYDLWQLVLHPHLLSELRSSLSHAFRRTRPFFDGMKPIDEASGSGVLIDVGTQKHGGFSREVSLLAKGLARQPNECKRNQIVPLDRHFRPKFKKMVILLEQKMIKNIYFLAFRAVNWCKFKVSNLSVKRKTSAKNISSYEEFRKVRISPALQNVDFAKDDAAVQTDGDGALQFTRRRRSYFWDWVVVAAIPVAVLLMLLLLLSIIFFGCREGQHWRDYKTPHLEDVCDSWRAS</sequence>
<feature type="transmembrane region" description="Helical" evidence="1">
    <location>
        <begin position="255"/>
        <end position="283"/>
    </location>
</feature>
<dbReference type="WBParaSite" id="nRc.2.0.1.t03903-RA">
    <property type="protein sequence ID" value="nRc.2.0.1.t03903-RA"/>
    <property type="gene ID" value="nRc.2.0.1.g03903"/>
</dbReference>
<dbReference type="PANTHER" id="PTHR10132:SF14">
    <property type="entry name" value="SARCOGLYCAN ALPHA, ISOFORM C"/>
    <property type="match status" value="1"/>
</dbReference>